<dbReference type="Pfam" id="PF21981">
    <property type="entry name" value="RecX_HTH3"/>
    <property type="match status" value="1"/>
</dbReference>
<accession>A0A0G1S9A3</accession>
<evidence type="ECO:0000313" key="7">
    <source>
        <dbReference type="EMBL" id="KKU29885.1"/>
    </source>
</evidence>
<comment type="caution">
    <text evidence="7">The sequence shown here is derived from an EMBL/GenBank/DDBJ whole genome shotgun (WGS) entry which is preliminary data.</text>
</comment>
<gene>
    <name evidence="5" type="primary">recX</name>
    <name evidence="7" type="ORF">UX44_C0029G0003</name>
</gene>
<dbReference type="Gene3D" id="1.10.10.10">
    <property type="entry name" value="Winged helix-like DNA-binding domain superfamily/Winged helix DNA-binding domain"/>
    <property type="match status" value="2"/>
</dbReference>
<protein>
    <recommendedName>
        <fullName evidence="3 5">Regulatory protein RecX</fullName>
    </recommendedName>
</protein>
<dbReference type="InterPro" id="IPR053925">
    <property type="entry name" value="RecX_HTH_3rd"/>
</dbReference>
<evidence type="ECO:0000256" key="1">
    <source>
        <dbReference type="ARBA" id="ARBA00004496"/>
    </source>
</evidence>
<comment type="subcellular location">
    <subcellularLocation>
        <location evidence="1 5">Cytoplasm</location>
    </subcellularLocation>
</comment>
<feature type="domain" description="RecX third three-helical" evidence="6">
    <location>
        <begin position="113"/>
        <end position="158"/>
    </location>
</feature>
<dbReference type="InterPro" id="IPR003783">
    <property type="entry name" value="Regulatory_RecX"/>
</dbReference>
<evidence type="ECO:0000256" key="3">
    <source>
        <dbReference type="ARBA" id="ARBA00018111"/>
    </source>
</evidence>
<keyword evidence="4 5" id="KW-0963">Cytoplasm</keyword>
<name>A0A0G1S9A3_UNCKA</name>
<dbReference type="InterPro" id="IPR036388">
    <property type="entry name" value="WH-like_DNA-bd_sf"/>
</dbReference>
<evidence type="ECO:0000256" key="2">
    <source>
        <dbReference type="ARBA" id="ARBA00009695"/>
    </source>
</evidence>
<dbReference type="Proteomes" id="UP000034732">
    <property type="component" value="Unassembled WGS sequence"/>
</dbReference>
<evidence type="ECO:0000313" key="8">
    <source>
        <dbReference type="Proteomes" id="UP000034732"/>
    </source>
</evidence>
<dbReference type="HAMAP" id="MF_01114">
    <property type="entry name" value="RecX"/>
    <property type="match status" value="1"/>
</dbReference>
<organism evidence="7 8">
    <name type="scientific">candidate division WWE3 bacterium GW2011_GWA1_46_21</name>
    <dbReference type="NCBI Taxonomy" id="1619107"/>
    <lineage>
        <taxon>Bacteria</taxon>
        <taxon>Katanobacteria</taxon>
    </lineage>
</organism>
<evidence type="ECO:0000259" key="6">
    <source>
        <dbReference type="Pfam" id="PF21981"/>
    </source>
</evidence>
<proteinExistence type="inferred from homology"/>
<sequence>MTLEDLSARLLTKIGNYLSYRIRTKKEINDKLTQYLAKFDYSIAEKETIKAKIILDLEELKLIDDDAFAQTYVRQKNESKKPLSNRVLRLKLTKLGISTELLDKYVPKNSSEGEYEKALKVFERKLRNVHLGDDRAAKQRLYRFLAQRGFSNTVIKSVFDTFFKLK</sequence>
<dbReference type="EMBL" id="LCMF01000029">
    <property type="protein sequence ID" value="KKU29885.1"/>
    <property type="molecule type" value="Genomic_DNA"/>
</dbReference>
<dbReference type="AlphaFoldDB" id="A0A0G1S9A3"/>
<evidence type="ECO:0000256" key="5">
    <source>
        <dbReference type="HAMAP-Rule" id="MF_01114"/>
    </source>
</evidence>
<reference evidence="7 8" key="1">
    <citation type="journal article" date="2015" name="Nature">
        <title>rRNA introns, odd ribosomes, and small enigmatic genomes across a large radiation of phyla.</title>
        <authorList>
            <person name="Brown C.T."/>
            <person name="Hug L.A."/>
            <person name="Thomas B.C."/>
            <person name="Sharon I."/>
            <person name="Castelle C.J."/>
            <person name="Singh A."/>
            <person name="Wilkins M.J."/>
            <person name="Williams K.H."/>
            <person name="Banfield J.F."/>
        </authorList>
    </citation>
    <scope>NUCLEOTIDE SEQUENCE [LARGE SCALE GENOMIC DNA]</scope>
</reference>
<dbReference type="PANTHER" id="PTHR33602">
    <property type="entry name" value="REGULATORY PROTEIN RECX FAMILY PROTEIN"/>
    <property type="match status" value="1"/>
</dbReference>
<dbReference type="GO" id="GO:0005737">
    <property type="term" value="C:cytoplasm"/>
    <property type="evidence" value="ECO:0007669"/>
    <property type="project" value="UniProtKB-SubCell"/>
</dbReference>
<dbReference type="GO" id="GO:0006282">
    <property type="term" value="P:regulation of DNA repair"/>
    <property type="evidence" value="ECO:0007669"/>
    <property type="project" value="UniProtKB-UniRule"/>
</dbReference>
<comment type="function">
    <text evidence="5">Modulates RecA activity.</text>
</comment>
<comment type="similarity">
    <text evidence="2 5">Belongs to the RecX family.</text>
</comment>
<evidence type="ECO:0000256" key="4">
    <source>
        <dbReference type="ARBA" id="ARBA00022490"/>
    </source>
</evidence>
<dbReference type="PANTHER" id="PTHR33602:SF1">
    <property type="entry name" value="REGULATORY PROTEIN RECX FAMILY PROTEIN"/>
    <property type="match status" value="1"/>
</dbReference>